<protein>
    <submittedName>
        <fullName evidence="2">Uncharacterized protein</fullName>
    </submittedName>
</protein>
<accession>A0ABD2QEK3</accession>
<gene>
    <name evidence="2" type="ORF">Ciccas_003382</name>
</gene>
<dbReference type="AlphaFoldDB" id="A0ABD2QEK3"/>
<reference evidence="2 3" key="1">
    <citation type="submission" date="2024-11" db="EMBL/GenBank/DDBJ databases">
        <title>Adaptive evolution of stress response genes in parasites aligns with host niche diversity.</title>
        <authorList>
            <person name="Hahn C."/>
            <person name="Resl P."/>
        </authorList>
    </citation>
    <scope>NUCLEOTIDE SEQUENCE [LARGE SCALE GENOMIC DNA]</scope>
    <source>
        <strain evidence="2">EGGRZ-B1_66</strain>
        <tissue evidence="2">Body</tissue>
    </source>
</reference>
<feature type="region of interest" description="Disordered" evidence="1">
    <location>
        <begin position="256"/>
        <end position="275"/>
    </location>
</feature>
<dbReference type="EMBL" id="JBJKFK010000305">
    <property type="protein sequence ID" value="KAL3317964.1"/>
    <property type="molecule type" value="Genomic_DNA"/>
</dbReference>
<evidence type="ECO:0000313" key="3">
    <source>
        <dbReference type="Proteomes" id="UP001626550"/>
    </source>
</evidence>
<keyword evidence="3" id="KW-1185">Reference proteome</keyword>
<feature type="region of interest" description="Disordered" evidence="1">
    <location>
        <begin position="66"/>
        <end position="86"/>
    </location>
</feature>
<organism evidence="2 3">
    <name type="scientific">Cichlidogyrus casuarinus</name>
    <dbReference type="NCBI Taxonomy" id="1844966"/>
    <lineage>
        <taxon>Eukaryota</taxon>
        <taxon>Metazoa</taxon>
        <taxon>Spiralia</taxon>
        <taxon>Lophotrochozoa</taxon>
        <taxon>Platyhelminthes</taxon>
        <taxon>Monogenea</taxon>
        <taxon>Monopisthocotylea</taxon>
        <taxon>Dactylogyridea</taxon>
        <taxon>Ancyrocephalidae</taxon>
        <taxon>Cichlidogyrus</taxon>
    </lineage>
</organism>
<comment type="caution">
    <text evidence="2">The sequence shown here is derived from an EMBL/GenBank/DDBJ whole genome shotgun (WGS) entry which is preliminary data.</text>
</comment>
<dbReference type="Proteomes" id="UP001626550">
    <property type="component" value="Unassembled WGS sequence"/>
</dbReference>
<evidence type="ECO:0000256" key="1">
    <source>
        <dbReference type="SAM" id="MobiDB-lite"/>
    </source>
</evidence>
<evidence type="ECO:0000313" key="2">
    <source>
        <dbReference type="EMBL" id="KAL3317964.1"/>
    </source>
</evidence>
<sequence length="275" mass="31041">MPGVEVLRSCTPSGLVKPKRFELHRLVFHLEELLNGRSIEENKRKIASFGYKSSYFSSERFVYEETEEDNQSKTTQEEDPTFGQGFTREKTGFFQLKRQLSVEEDHTNSLQPIPENESTFATDISSLSLDEQLSKIHEYASDLVHKVFQQAKKRLDEETDTNVVESLKCAEKMCSKRIRGSTLMDLVIPGRKCDSEDMDDEVESVISDRTAKNMAETLLDDISDNVVAQLQDLILVYGDGKNRNLASDDDCSSSTAAKLLSHSDSTGGREDTFTQ</sequence>
<proteinExistence type="predicted"/>
<name>A0ABD2QEK3_9PLAT</name>